<dbReference type="EMBL" id="QEOB01000016">
    <property type="protein sequence ID" value="PVX76391.1"/>
    <property type="molecule type" value="Genomic_DNA"/>
</dbReference>
<evidence type="ECO:0000256" key="3">
    <source>
        <dbReference type="SAM" id="SignalP"/>
    </source>
</evidence>
<dbReference type="SUPFAM" id="SSF53822">
    <property type="entry name" value="Periplasmic binding protein-like I"/>
    <property type="match status" value="1"/>
</dbReference>
<sequence length="337" mass="35949">MKIKRLSVALTACALAAGMAAVAAVAYAAENPTIVTVVKVTGISWFNRMDEGVKQFGKDNPNVAVYQTGPGRADAAQQLKIIDDLIAKKVSAIAVVPYDPPTLEPALKKAMDRGIKVVTHEADNEKNTMVDVEAFDNSAYGAALNDRLASCMHDDGKWATMVGSLGSRSQVQWANGGIDNAKKKFPKMQLVETNLETNNDGERAYEVAKEVLRKHPDIKGFQGSSSLDVIGIGRAVEEAGLQGKICVYGTGLPTEAGKYLESGAINGIAFWDPKLAGLAMNKIAKMLIDGKTVEDGANLGLPGYEKVTVSKGPGKGVIVRGQGWVSVDKSNYKQYNF</sequence>
<evidence type="ECO:0000313" key="5">
    <source>
        <dbReference type="EMBL" id="PVX76391.1"/>
    </source>
</evidence>
<dbReference type="RefSeq" id="WP_112173590.1">
    <property type="nucleotide sequence ID" value="NZ_CAJZAT010000162.1"/>
</dbReference>
<organism evidence="5 6">
    <name type="scientific">Paraburkholderia unamae</name>
    <dbReference type="NCBI Taxonomy" id="219649"/>
    <lineage>
        <taxon>Bacteria</taxon>
        <taxon>Pseudomonadati</taxon>
        <taxon>Pseudomonadota</taxon>
        <taxon>Betaproteobacteria</taxon>
        <taxon>Burkholderiales</taxon>
        <taxon>Burkholderiaceae</taxon>
        <taxon>Paraburkholderia</taxon>
    </lineage>
</organism>
<comment type="similarity">
    <text evidence="2">Belongs to the bacterial solute-binding protein 2 family.</text>
</comment>
<dbReference type="Pfam" id="PF13407">
    <property type="entry name" value="Peripla_BP_4"/>
    <property type="match status" value="1"/>
</dbReference>
<keyword evidence="6" id="KW-1185">Reference proteome</keyword>
<dbReference type="InterPro" id="IPR050555">
    <property type="entry name" value="Bact_Solute-Bind_Prot2"/>
</dbReference>
<evidence type="ECO:0000256" key="2">
    <source>
        <dbReference type="ARBA" id="ARBA00007639"/>
    </source>
</evidence>
<evidence type="ECO:0000313" key="6">
    <source>
        <dbReference type="Proteomes" id="UP000245712"/>
    </source>
</evidence>
<comment type="caution">
    <text evidence="5">The sequence shown here is derived from an EMBL/GenBank/DDBJ whole genome shotgun (WGS) entry which is preliminary data.</text>
</comment>
<evidence type="ECO:0000259" key="4">
    <source>
        <dbReference type="Pfam" id="PF13407"/>
    </source>
</evidence>
<feature type="chain" id="PRO_5047309228" evidence="3">
    <location>
        <begin position="29"/>
        <end position="337"/>
    </location>
</feature>
<keyword evidence="3" id="KW-0732">Signal</keyword>
<feature type="signal peptide" evidence="3">
    <location>
        <begin position="1"/>
        <end position="28"/>
    </location>
</feature>
<reference evidence="5 6" key="1">
    <citation type="submission" date="2018-05" db="EMBL/GenBank/DDBJ databases">
        <title>Genomic Encyclopedia of Type Strains, Phase IV (KMG-V): Genome sequencing to study the core and pangenomes of soil and plant-associated prokaryotes.</title>
        <authorList>
            <person name="Whitman W."/>
        </authorList>
    </citation>
    <scope>NUCLEOTIDE SEQUENCE [LARGE SCALE GENOMIC DNA]</scope>
    <source>
        <strain evidence="5 6">SCZa-39</strain>
    </source>
</reference>
<dbReference type="CDD" id="cd20001">
    <property type="entry name" value="PBP1_LsrB_Quorum_Sensing-like"/>
    <property type="match status" value="1"/>
</dbReference>
<dbReference type="Proteomes" id="UP000245712">
    <property type="component" value="Unassembled WGS sequence"/>
</dbReference>
<accession>A0ABX5KGY5</accession>
<dbReference type="InterPro" id="IPR028082">
    <property type="entry name" value="Peripla_BP_I"/>
</dbReference>
<dbReference type="PANTHER" id="PTHR30036:SF7">
    <property type="entry name" value="ABC TRANSPORTER PERIPLASMIC-BINDING PROTEIN YPHF"/>
    <property type="match status" value="1"/>
</dbReference>
<name>A0ABX5KGY5_9BURK</name>
<dbReference type="InterPro" id="IPR025997">
    <property type="entry name" value="SBP_2_dom"/>
</dbReference>
<dbReference type="Gene3D" id="3.40.50.2300">
    <property type="match status" value="2"/>
</dbReference>
<evidence type="ECO:0000256" key="1">
    <source>
        <dbReference type="ARBA" id="ARBA00004418"/>
    </source>
</evidence>
<comment type="subcellular location">
    <subcellularLocation>
        <location evidence="1">Periplasm</location>
    </subcellularLocation>
</comment>
<proteinExistence type="inferred from homology"/>
<feature type="domain" description="Periplasmic binding protein" evidence="4">
    <location>
        <begin position="34"/>
        <end position="291"/>
    </location>
</feature>
<gene>
    <name evidence="5" type="ORF">C7402_116176</name>
</gene>
<protein>
    <submittedName>
        <fullName evidence="5">Monosaccharide ABC transporter substrate-binding protein (CUT2 family)</fullName>
    </submittedName>
</protein>
<dbReference type="PANTHER" id="PTHR30036">
    <property type="entry name" value="D-XYLOSE-BINDING PERIPLASMIC PROTEIN"/>
    <property type="match status" value="1"/>
</dbReference>